<proteinExistence type="predicted"/>
<dbReference type="EMBL" id="CP003923">
    <property type="protein sequence ID" value="AIC96310.1"/>
    <property type="molecule type" value="Genomic_DNA"/>
</dbReference>
<feature type="transmembrane region" description="Helical" evidence="2">
    <location>
        <begin position="335"/>
        <end position="353"/>
    </location>
</feature>
<name>A0A060M2Q3_9BACI</name>
<evidence type="ECO:0000256" key="3">
    <source>
        <dbReference type="SAM" id="SignalP"/>
    </source>
</evidence>
<dbReference type="AlphaFoldDB" id="A0A060M2Q3"/>
<dbReference type="eggNOG" id="COG0402">
    <property type="taxonomic scope" value="Bacteria"/>
</dbReference>
<dbReference type="NCBIfam" id="TIGR04383">
    <property type="entry name" value="acidic_w_LPXTA"/>
    <property type="match status" value="1"/>
</dbReference>
<organism evidence="4 5">
    <name type="scientific">Shouchella lehensis G1</name>
    <dbReference type="NCBI Taxonomy" id="1246626"/>
    <lineage>
        <taxon>Bacteria</taxon>
        <taxon>Bacillati</taxon>
        <taxon>Bacillota</taxon>
        <taxon>Bacilli</taxon>
        <taxon>Bacillales</taxon>
        <taxon>Bacillaceae</taxon>
        <taxon>Shouchella</taxon>
    </lineage>
</organism>
<dbReference type="RefSeq" id="WP_038484169.1">
    <property type="nucleotide sequence ID" value="NZ_CP003923.1"/>
</dbReference>
<dbReference type="Proteomes" id="UP000027142">
    <property type="component" value="Chromosome"/>
</dbReference>
<dbReference type="STRING" id="1246626.BleG1_3763"/>
<feature type="region of interest" description="Disordered" evidence="1">
    <location>
        <begin position="288"/>
        <end position="327"/>
    </location>
</feature>
<evidence type="ECO:0000313" key="4">
    <source>
        <dbReference type="EMBL" id="AIC96310.1"/>
    </source>
</evidence>
<dbReference type="KEGG" id="ble:BleG1_3763"/>
<gene>
    <name evidence="4" type="ORF">BleG1_3763</name>
</gene>
<dbReference type="NCBIfam" id="TIGR01167">
    <property type="entry name" value="LPXTG_anchor"/>
    <property type="match status" value="1"/>
</dbReference>
<dbReference type="PATRIC" id="fig|1246626.3.peg.3756"/>
<accession>A0A060M2Q3</accession>
<keyword evidence="2" id="KW-1133">Transmembrane helix</keyword>
<protein>
    <recommendedName>
        <fullName evidence="6">Processed acidic surface protein</fullName>
    </recommendedName>
</protein>
<keyword evidence="5" id="KW-1185">Reference proteome</keyword>
<evidence type="ECO:0000256" key="2">
    <source>
        <dbReference type="SAM" id="Phobius"/>
    </source>
</evidence>
<sequence length="362" mass="41089">MKKLLSLSLIFTLLLSLIAPSLSFAHSLDQDELNEYLAYIDMTEEELEIYLNDRWQTALDEFSTVEELDGFLGDLLTEEGYYELLEEFGLSEEEFLSLLEELMVTMDYFIFYDDLLFFLYEHVELPLFPDDYVDFSGYLNQFSLSEKEFYNLVMHFLEVRETNPHLSADLNALKERGFAFRDGEFESITELNAQEIAELFAIGEKAIDLLKLQPAYYVDKAGQDKKPVDLAALAKSGIEKEYKLLVELYNESGDFLADFYITPEMFNSHFVKDILDDVNNIGKEVEESLKETPKNGGEAPAKKAPTSGGDNSSDTSKKLTKTVDGAKMPKTSSNYPLFALLGLGLMGAGLLVFRRSMKKEAV</sequence>
<dbReference type="InterPro" id="IPR030832">
    <property type="entry name" value="Acidic_LPXTA"/>
</dbReference>
<evidence type="ECO:0000256" key="1">
    <source>
        <dbReference type="SAM" id="MobiDB-lite"/>
    </source>
</evidence>
<feature type="chain" id="PRO_5001584326" description="Processed acidic surface protein" evidence="3">
    <location>
        <begin position="26"/>
        <end position="362"/>
    </location>
</feature>
<feature type="signal peptide" evidence="3">
    <location>
        <begin position="1"/>
        <end position="25"/>
    </location>
</feature>
<evidence type="ECO:0008006" key="6">
    <source>
        <dbReference type="Google" id="ProtNLM"/>
    </source>
</evidence>
<keyword evidence="2" id="KW-0812">Transmembrane</keyword>
<evidence type="ECO:0000313" key="5">
    <source>
        <dbReference type="Proteomes" id="UP000027142"/>
    </source>
</evidence>
<reference evidence="4 5" key="1">
    <citation type="journal article" date="2014" name="Gene">
        <title>A comparative genomic analysis of the alkalitolerant soil bacterium Bacillus lehensis G1.</title>
        <authorList>
            <person name="Noor Y.M."/>
            <person name="Samsulrizal N.H."/>
            <person name="Jema'on N.A."/>
            <person name="Low K.O."/>
            <person name="Ramli A.N."/>
            <person name="Alias N.I."/>
            <person name="Damis S.I."/>
            <person name="Fuzi S.F."/>
            <person name="Isa M.N."/>
            <person name="Murad A.M."/>
            <person name="Raih M.F."/>
            <person name="Bakar F.D."/>
            <person name="Najimudin N."/>
            <person name="Mahadi N.M."/>
            <person name="Illias R.M."/>
        </authorList>
    </citation>
    <scope>NUCLEOTIDE SEQUENCE [LARGE SCALE GENOMIC DNA]</scope>
    <source>
        <strain evidence="4 5">G1</strain>
    </source>
</reference>
<keyword evidence="2" id="KW-0472">Membrane</keyword>
<keyword evidence="3" id="KW-0732">Signal</keyword>
<dbReference type="OrthoDB" id="2718583at2"/>
<dbReference type="HOGENOM" id="CLU_047973_0_0_9"/>